<dbReference type="RefSeq" id="WP_342743175.1">
    <property type="nucleotide sequence ID" value="NZ_FNOK01000025.1"/>
</dbReference>
<dbReference type="InterPro" id="IPR025323">
    <property type="entry name" value="DUF4229"/>
</dbReference>
<organism evidence="2 3">
    <name type="scientific">Saccharopolyspora shandongensis</name>
    <dbReference type="NCBI Taxonomy" id="418495"/>
    <lineage>
        <taxon>Bacteria</taxon>
        <taxon>Bacillati</taxon>
        <taxon>Actinomycetota</taxon>
        <taxon>Actinomycetes</taxon>
        <taxon>Pseudonocardiales</taxon>
        <taxon>Pseudonocardiaceae</taxon>
        <taxon>Saccharopolyspora</taxon>
    </lineage>
</organism>
<gene>
    <name evidence="2" type="ORF">SAMN05216215_1025118</name>
</gene>
<evidence type="ECO:0000313" key="2">
    <source>
        <dbReference type="EMBL" id="SDY37934.1"/>
    </source>
</evidence>
<evidence type="ECO:0000313" key="3">
    <source>
        <dbReference type="Proteomes" id="UP000199529"/>
    </source>
</evidence>
<dbReference type="AlphaFoldDB" id="A0A1H3JFE1"/>
<dbReference type="Proteomes" id="UP000199529">
    <property type="component" value="Unassembled WGS sequence"/>
</dbReference>
<keyword evidence="1" id="KW-0472">Membrane</keyword>
<keyword evidence="1" id="KW-0812">Transmembrane</keyword>
<sequence>MQEQQKTPTSGQGAQSNLTRDITLYTLARLGLVAAVTVVLVLVHVPVLVALAVAVVVAMPLSLLVFGGLRRRVAAGMAERGARRAELRAQLRGERIADVQ</sequence>
<accession>A0A1H3JFE1</accession>
<dbReference type="EMBL" id="FNOK01000025">
    <property type="protein sequence ID" value="SDY37934.1"/>
    <property type="molecule type" value="Genomic_DNA"/>
</dbReference>
<reference evidence="3" key="1">
    <citation type="submission" date="2016-10" db="EMBL/GenBank/DDBJ databases">
        <authorList>
            <person name="Varghese N."/>
            <person name="Submissions S."/>
        </authorList>
    </citation>
    <scope>NUCLEOTIDE SEQUENCE [LARGE SCALE GENOMIC DNA]</scope>
    <source>
        <strain evidence="3">CGMCC 4.3530</strain>
    </source>
</reference>
<proteinExistence type="predicted"/>
<dbReference type="STRING" id="418495.SAMN05216215_1025118"/>
<keyword evidence="1" id="KW-1133">Transmembrane helix</keyword>
<keyword evidence="3" id="KW-1185">Reference proteome</keyword>
<dbReference type="Pfam" id="PF14012">
    <property type="entry name" value="DUF4229"/>
    <property type="match status" value="1"/>
</dbReference>
<feature type="transmembrane region" description="Helical" evidence="1">
    <location>
        <begin position="22"/>
        <end position="43"/>
    </location>
</feature>
<feature type="transmembrane region" description="Helical" evidence="1">
    <location>
        <begin position="49"/>
        <end position="69"/>
    </location>
</feature>
<protein>
    <recommendedName>
        <fullName evidence="4">DUF4229 domain-containing protein</fullName>
    </recommendedName>
</protein>
<evidence type="ECO:0000256" key="1">
    <source>
        <dbReference type="SAM" id="Phobius"/>
    </source>
</evidence>
<name>A0A1H3JFE1_9PSEU</name>
<evidence type="ECO:0008006" key="4">
    <source>
        <dbReference type="Google" id="ProtNLM"/>
    </source>
</evidence>